<evidence type="ECO:0000256" key="8">
    <source>
        <dbReference type="ARBA" id="ARBA00048679"/>
    </source>
</evidence>
<keyword evidence="4 9" id="KW-0547">Nucleotide-binding</keyword>
<dbReference type="GO" id="GO:0004674">
    <property type="term" value="F:protein serine/threonine kinase activity"/>
    <property type="evidence" value="ECO:0007669"/>
    <property type="project" value="UniProtKB-KW"/>
</dbReference>
<evidence type="ECO:0000256" key="9">
    <source>
        <dbReference type="PROSITE-ProRule" id="PRU10141"/>
    </source>
</evidence>
<dbReference type="PROSITE" id="PS00107">
    <property type="entry name" value="PROTEIN_KINASE_ATP"/>
    <property type="match status" value="1"/>
</dbReference>
<dbReference type="GO" id="GO:0005524">
    <property type="term" value="F:ATP binding"/>
    <property type="evidence" value="ECO:0007669"/>
    <property type="project" value="UniProtKB-UniRule"/>
</dbReference>
<dbReference type="Pfam" id="PF00069">
    <property type="entry name" value="Pkinase"/>
    <property type="match status" value="1"/>
</dbReference>
<evidence type="ECO:0000313" key="12">
    <source>
        <dbReference type="Proteomes" id="UP000216063"/>
    </source>
</evidence>
<keyword evidence="6 9" id="KW-0067">ATP-binding</keyword>
<protein>
    <recommendedName>
        <fullName evidence="1">non-specific serine/threonine protein kinase</fullName>
        <ecNumber evidence="1">2.7.11.1</ecNumber>
    </recommendedName>
</protein>
<reference evidence="11 12" key="1">
    <citation type="submission" date="2017-07" db="EMBL/GenBank/DDBJ databases">
        <title>The new phylogeny of genus Mycobacterium.</title>
        <authorList>
            <person name="Tortoli E."/>
            <person name="Trovato A."/>
            <person name="Cirillo D.M."/>
        </authorList>
    </citation>
    <scope>NUCLEOTIDE SEQUENCE [LARGE SCALE GENOMIC DNA]</scope>
    <source>
        <strain evidence="11 12">ATCC 33027</strain>
    </source>
</reference>
<dbReference type="GO" id="GO:0005737">
    <property type="term" value="C:cytoplasm"/>
    <property type="evidence" value="ECO:0007669"/>
    <property type="project" value="TreeGrafter"/>
</dbReference>
<dbReference type="PANTHER" id="PTHR24361:SF433">
    <property type="entry name" value="PROTEIN KINASE DOMAIN-CONTAINING PROTEIN"/>
    <property type="match status" value="1"/>
</dbReference>
<dbReference type="Gene3D" id="3.30.200.20">
    <property type="entry name" value="Phosphorylase Kinase, domain 1"/>
    <property type="match status" value="1"/>
</dbReference>
<dbReference type="CDD" id="cd14014">
    <property type="entry name" value="STKc_PknB_like"/>
    <property type="match status" value="1"/>
</dbReference>
<dbReference type="PROSITE" id="PS50011">
    <property type="entry name" value="PROTEIN_KINASE_DOM"/>
    <property type="match status" value="1"/>
</dbReference>
<organism evidence="11 12">
    <name type="scientific">Mycolicibacterium sphagni</name>
    <dbReference type="NCBI Taxonomy" id="1786"/>
    <lineage>
        <taxon>Bacteria</taxon>
        <taxon>Bacillati</taxon>
        <taxon>Actinomycetota</taxon>
        <taxon>Actinomycetes</taxon>
        <taxon>Mycobacteriales</taxon>
        <taxon>Mycobacteriaceae</taxon>
        <taxon>Mycolicibacterium</taxon>
    </lineage>
</organism>
<accession>A0A255DHR6</accession>
<dbReference type="InterPro" id="IPR017441">
    <property type="entry name" value="Protein_kinase_ATP_BS"/>
</dbReference>
<dbReference type="SUPFAM" id="SSF56112">
    <property type="entry name" value="Protein kinase-like (PK-like)"/>
    <property type="match status" value="1"/>
</dbReference>
<gene>
    <name evidence="11" type="ORF">CG716_13640</name>
</gene>
<evidence type="ECO:0000256" key="2">
    <source>
        <dbReference type="ARBA" id="ARBA00022527"/>
    </source>
</evidence>
<evidence type="ECO:0000313" key="11">
    <source>
        <dbReference type="EMBL" id="OYN78906.1"/>
    </source>
</evidence>
<keyword evidence="5" id="KW-0418">Kinase</keyword>
<comment type="catalytic activity">
    <reaction evidence="7">
        <text>L-threonyl-[protein] + ATP = O-phospho-L-threonyl-[protein] + ADP + H(+)</text>
        <dbReference type="Rhea" id="RHEA:46608"/>
        <dbReference type="Rhea" id="RHEA-COMP:11060"/>
        <dbReference type="Rhea" id="RHEA-COMP:11605"/>
        <dbReference type="ChEBI" id="CHEBI:15378"/>
        <dbReference type="ChEBI" id="CHEBI:30013"/>
        <dbReference type="ChEBI" id="CHEBI:30616"/>
        <dbReference type="ChEBI" id="CHEBI:61977"/>
        <dbReference type="ChEBI" id="CHEBI:456216"/>
        <dbReference type="EC" id="2.7.11.1"/>
    </reaction>
</comment>
<dbReference type="InterPro" id="IPR008271">
    <property type="entry name" value="Ser/Thr_kinase_AS"/>
</dbReference>
<feature type="domain" description="Protein kinase" evidence="10">
    <location>
        <begin position="83"/>
        <end position="329"/>
    </location>
</feature>
<evidence type="ECO:0000256" key="6">
    <source>
        <dbReference type="ARBA" id="ARBA00022840"/>
    </source>
</evidence>
<comment type="caution">
    <text evidence="11">The sequence shown here is derived from an EMBL/GenBank/DDBJ whole genome shotgun (WGS) entry which is preliminary data.</text>
</comment>
<keyword evidence="3" id="KW-0808">Transferase</keyword>
<proteinExistence type="predicted"/>
<evidence type="ECO:0000256" key="3">
    <source>
        <dbReference type="ARBA" id="ARBA00022679"/>
    </source>
</evidence>
<keyword evidence="2" id="KW-0723">Serine/threonine-protein kinase</keyword>
<feature type="binding site" evidence="9">
    <location>
        <position position="112"/>
    </location>
    <ligand>
        <name>ATP</name>
        <dbReference type="ChEBI" id="CHEBI:30616"/>
    </ligand>
</feature>
<comment type="catalytic activity">
    <reaction evidence="8">
        <text>L-seryl-[protein] + ATP = O-phospho-L-seryl-[protein] + ADP + H(+)</text>
        <dbReference type="Rhea" id="RHEA:17989"/>
        <dbReference type="Rhea" id="RHEA-COMP:9863"/>
        <dbReference type="Rhea" id="RHEA-COMP:11604"/>
        <dbReference type="ChEBI" id="CHEBI:15378"/>
        <dbReference type="ChEBI" id="CHEBI:29999"/>
        <dbReference type="ChEBI" id="CHEBI:30616"/>
        <dbReference type="ChEBI" id="CHEBI:83421"/>
        <dbReference type="ChEBI" id="CHEBI:456216"/>
        <dbReference type="EC" id="2.7.11.1"/>
    </reaction>
</comment>
<dbReference type="SMART" id="SM00220">
    <property type="entry name" value="S_TKc"/>
    <property type="match status" value="1"/>
</dbReference>
<keyword evidence="12" id="KW-1185">Reference proteome</keyword>
<evidence type="ECO:0000256" key="1">
    <source>
        <dbReference type="ARBA" id="ARBA00012513"/>
    </source>
</evidence>
<dbReference type="InterPro" id="IPR053235">
    <property type="entry name" value="Ser_Thr_kinase"/>
</dbReference>
<evidence type="ECO:0000256" key="4">
    <source>
        <dbReference type="ARBA" id="ARBA00022741"/>
    </source>
</evidence>
<dbReference type="Proteomes" id="UP000216063">
    <property type="component" value="Unassembled WGS sequence"/>
</dbReference>
<evidence type="ECO:0000256" key="5">
    <source>
        <dbReference type="ARBA" id="ARBA00022777"/>
    </source>
</evidence>
<dbReference type="Gene3D" id="1.10.510.10">
    <property type="entry name" value="Transferase(Phosphotransferase) domain 1"/>
    <property type="match status" value="1"/>
</dbReference>
<dbReference type="EMBL" id="NOZR01000010">
    <property type="protein sequence ID" value="OYN78906.1"/>
    <property type="molecule type" value="Genomic_DNA"/>
</dbReference>
<dbReference type="EC" id="2.7.11.1" evidence="1"/>
<dbReference type="PANTHER" id="PTHR24361">
    <property type="entry name" value="MITOGEN-ACTIVATED KINASE KINASE KINASE"/>
    <property type="match status" value="1"/>
</dbReference>
<evidence type="ECO:0000256" key="7">
    <source>
        <dbReference type="ARBA" id="ARBA00047899"/>
    </source>
</evidence>
<sequence>MPGKPTNVLDSQSCASRVRVARSWPGFKMCSIRVTYSEVAESTTTPTTTRLVPLVRTCSPRTCTPAEYKLMRRRPGELVANRYHLRRPLGTGTYGEVWEARDTHLGHDVALKLMHHQDKSTTWREAHLLTALRSEHILEVHNADAEFDVPYLDTALAACSLDAVMAPYGIEPTRAVDYVRRALRGLELCHRSQLLHRDIKPANLFLSIGGDALLGDFGIASVMDSNGFAEAGGDIRIRAPELHGGGGTSIRSDIYSMSVTLYALLAGRMPFGQQYEADLIAAVQAGQYPHLRDIAPHVGRALADKVRKGMSVDPHSRYASAGEFDNALAIPVDARKFTPAAVDGDELRAWSGTGKGVDLRVSLRPSSRPRQYRIDTVGVRTNRRLLEHCGDIRERDAPTRLRRIFDGLRH</sequence>
<evidence type="ECO:0000259" key="10">
    <source>
        <dbReference type="PROSITE" id="PS50011"/>
    </source>
</evidence>
<dbReference type="InterPro" id="IPR011009">
    <property type="entry name" value="Kinase-like_dom_sf"/>
</dbReference>
<dbReference type="PROSITE" id="PS00108">
    <property type="entry name" value="PROTEIN_KINASE_ST"/>
    <property type="match status" value="1"/>
</dbReference>
<name>A0A255DHR6_9MYCO</name>
<dbReference type="InterPro" id="IPR000719">
    <property type="entry name" value="Prot_kinase_dom"/>
</dbReference>
<dbReference type="AlphaFoldDB" id="A0A255DHR6"/>
<dbReference type="OrthoDB" id="9762169at2"/>